<evidence type="ECO:0008006" key="12">
    <source>
        <dbReference type="Google" id="ProtNLM"/>
    </source>
</evidence>
<dbReference type="AlphaFoldDB" id="A0A1Y2AY55"/>
<feature type="region of interest" description="Disordered" evidence="7">
    <location>
        <begin position="773"/>
        <end position="800"/>
    </location>
</feature>
<feature type="compositionally biased region" description="Low complexity" evidence="7">
    <location>
        <begin position="826"/>
        <end position="840"/>
    </location>
</feature>
<keyword evidence="4" id="KW-0804">Transcription</keyword>
<evidence type="ECO:0000256" key="1">
    <source>
        <dbReference type="ARBA" id="ARBA00004123"/>
    </source>
</evidence>
<comment type="caution">
    <text evidence="10">The sequence shown here is derived from an EMBL/GenBank/DDBJ whole genome shotgun (WGS) entry which is preliminary data.</text>
</comment>
<feature type="region of interest" description="Disordered" evidence="7">
    <location>
        <begin position="164"/>
        <end position="185"/>
    </location>
</feature>
<dbReference type="PROSITE" id="PS00658">
    <property type="entry name" value="FORK_HEAD_2"/>
    <property type="match status" value="1"/>
</dbReference>
<dbReference type="PRINTS" id="PR00053">
    <property type="entry name" value="FORKHEAD"/>
</dbReference>
<feature type="compositionally biased region" description="Basic and acidic residues" evidence="7">
    <location>
        <begin position="777"/>
        <end position="800"/>
    </location>
</feature>
<proteinExistence type="predicted"/>
<feature type="compositionally biased region" description="Basic and acidic residues" evidence="7">
    <location>
        <begin position="1164"/>
        <end position="1186"/>
    </location>
</feature>
<keyword evidence="2" id="KW-0805">Transcription regulation</keyword>
<feature type="compositionally biased region" description="Polar residues" evidence="7">
    <location>
        <begin position="500"/>
        <end position="513"/>
    </location>
</feature>
<dbReference type="InParanoid" id="A0A1Y2AY55"/>
<dbReference type="PROSITE" id="PS50006">
    <property type="entry name" value="FHA_DOMAIN"/>
    <property type="match status" value="1"/>
</dbReference>
<dbReference type="SUPFAM" id="SSF46785">
    <property type="entry name" value="Winged helix' DNA-binding domain"/>
    <property type="match status" value="1"/>
</dbReference>
<evidence type="ECO:0000256" key="7">
    <source>
        <dbReference type="SAM" id="MobiDB-lite"/>
    </source>
</evidence>
<dbReference type="Gene3D" id="1.10.10.10">
    <property type="entry name" value="Winged helix-like DNA-binding domain superfamily/Winged helix DNA-binding domain"/>
    <property type="match status" value="1"/>
</dbReference>
<evidence type="ECO:0000256" key="2">
    <source>
        <dbReference type="ARBA" id="ARBA00023015"/>
    </source>
</evidence>
<dbReference type="Proteomes" id="UP000193986">
    <property type="component" value="Unassembled WGS sequence"/>
</dbReference>
<evidence type="ECO:0000256" key="3">
    <source>
        <dbReference type="ARBA" id="ARBA00023125"/>
    </source>
</evidence>
<reference evidence="10 11" key="1">
    <citation type="submission" date="2016-07" db="EMBL/GenBank/DDBJ databases">
        <title>Pervasive Adenine N6-methylation of Active Genes in Fungi.</title>
        <authorList>
            <consortium name="DOE Joint Genome Institute"/>
            <person name="Mondo S.J."/>
            <person name="Dannebaum R.O."/>
            <person name="Kuo R.C."/>
            <person name="Labutti K."/>
            <person name="Haridas S."/>
            <person name="Kuo A."/>
            <person name="Salamov A."/>
            <person name="Ahrendt S.R."/>
            <person name="Lipzen A."/>
            <person name="Sullivan W."/>
            <person name="Andreopoulos W.B."/>
            <person name="Clum A."/>
            <person name="Lindquist E."/>
            <person name="Daum C."/>
            <person name="Ramamoorthy G.K."/>
            <person name="Gryganskyi A."/>
            <person name="Culley D."/>
            <person name="Magnuson J.K."/>
            <person name="James T.Y."/>
            <person name="O'Malley M.A."/>
            <person name="Stajich J.E."/>
            <person name="Spatafora J.W."/>
            <person name="Visel A."/>
            <person name="Grigoriev I.V."/>
        </authorList>
    </citation>
    <scope>NUCLEOTIDE SEQUENCE [LARGE SCALE GENOMIC DNA]</scope>
    <source>
        <strain evidence="10 11">68-887.2</strain>
    </source>
</reference>
<dbReference type="Pfam" id="PF00250">
    <property type="entry name" value="Forkhead"/>
    <property type="match status" value="1"/>
</dbReference>
<evidence type="ECO:0000259" key="8">
    <source>
        <dbReference type="PROSITE" id="PS50006"/>
    </source>
</evidence>
<feature type="compositionally biased region" description="Low complexity" evidence="7">
    <location>
        <begin position="1023"/>
        <end position="1040"/>
    </location>
</feature>
<feature type="compositionally biased region" description="Basic and acidic residues" evidence="7">
    <location>
        <begin position="126"/>
        <end position="136"/>
    </location>
</feature>
<keyword evidence="3 6" id="KW-0238">DNA-binding</keyword>
<dbReference type="EMBL" id="MCFC01000038">
    <property type="protein sequence ID" value="ORY27501.1"/>
    <property type="molecule type" value="Genomic_DNA"/>
</dbReference>
<dbReference type="GO" id="GO:0000978">
    <property type="term" value="F:RNA polymerase II cis-regulatory region sequence-specific DNA binding"/>
    <property type="evidence" value="ECO:0007669"/>
    <property type="project" value="TreeGrafter"/>
</dbReference>
<feature type="DNA-binding region" description="Fork-head" evidence="6">
    <location>
        <begin position="690"/>
        <end position="787"/>
    </location>
</feature>
<dbReference type="InterPro" id="IPR000253">
    <property type="entry name" value="FHA_dom"/>
</dbReference>
<name>A0A1Y2AY55_9TREE</name>
<dbReference type="STRING" id="71784.A0A1Y2AY55"/>
<dbReference type="SMART" id="SM00339">
    <property type="entry name" value="FH"/>
    <property type="match status" value="1"/>
</dbReference>
<dbReference type="GO" id="GO:0005634">
    <property type="term" value="C:nucleus"/>
    <property type="evidence" value="ECO:0007669"/>
    <property type="project" value="UniProtKB-SubCell"/>
</dbReference>
<feature type="compositionally biased region" description="Basic residues" evidence="7">
    <location>
        <begin position="473"/>
        <end position="491"/>
    </location>
</feature>
<feature type="region of interest" description="Disordered" evidence="7">
    <location>
        <begin position="824"/>
        <end position="860"/>
    </location>
</feature>
<dbReference type="InterPro" id="IPR036390">
    <property type="entry name" value="WH_DNA-bd_sf"/>
</dbReference>
<keyword evidence="11" id="KW-1185">Reference proteome</keyword>
<dbReference type="CDD" id="cd00059">
    <property type="entry name" value="FH_FOX"/>
    <property type="match status" value="1"/>
</dbReference>
<feature type="compositionally biased region" description="Low complexity" evidence="7">
    <location>
        <begin position="951"/>
        <end position="979"/>
    </location>
</feature>
<feature type="compositionally biased region" description="Polar residues" evidence="7">
    <location>
        <begin position="1149"/>
        <end position="1161"/>
    </location>
</feature>
<dbReference type="InterPro" id="IPR030456">
    <property type="entry name" value="TF_fork_head_CS_2"/>
</dbReference>
<feature type="compositionally biased region" description="Acidic residues" evidence="7">
    <location>
        <begin position="375"/>
        <end position="410"/>
    </location>
</feature>
<dbReference type="Pfam" id="PF00498">
    <property type="entry name" value="FHA"/>
    <property type="match status" value="1"/>
</dbReference>
<feature type="domain" description="Fork-head" evidence="9">
    <location>
        <begin position="690"/>
        <end position="787"/>
    </location>
</feature>
<dbReference type="InterPro" id="IPR036388">
    <property type="entry name" value="WH-like_DNA-bd_sf"/>
</dbReference>
<evidence type="ECO:0000313" key="10">
    <source>
        <dbReference type="EMBL" id="ORY27501.1"/>
    </source>
</evidence>
<evidence type="ECO:0000313" key="11">
    <source>
        <dbReference type="Proteomes" id="UP000193986"/>
    </source>
</evidence>
<feature type="compositionally biased region" description="Pro residues" evidence="7">
    <location>
        <begin position="568"/>
        <end position="582"/>
    </location>
</feature>
<protein>
    <recommendedName>
        <fullName evidence="12">Fork head domain-domain-containing protein</fullName>
    </recommendedName>
</protein>
<dbReference type="PANTHER" id="PTHR45881">
    <property type="entry name" value="CHECKPOINT SUPPRESSOR 1-LIKE, ISOFORM A-RELATED"/>
    <property type="match status" value="1"/>
</dbReference>
<dbReference type="OrthoDB" id="5954824at2759"/>
<dbReference type="InterPro" id="IPR001766">
    <property type="entry name" value="Fork_head_dom"/>
</dbReference>
<feature type="region of interest" description="Disordered" evidence="7">
    <location>
        <begin position="370"/>
        <end position="537"/>
    </location>
</feature>
<feature type="region of interest" description="Disordered" evidence="7">
    <location>
        <begin position="81"/>
        <end position="141"/>
    </location>
</feature>
<dbReference type="GO" id="GO:0000981">
    <property type="term" value="F:DNA-binding transcription factor activity, RNA polymerase II-specific"/>
    <property type="evidence" value="ECO:0007669"/>
    <property type="project" value="TreeGrafter"/>
</dbReference>
<feature type="region of interest" description="Disordered" evidence="7">
    <location>
        <begin position="1114"/>
        <end position="1186"/>
    </location>
</feature>
<feature type="domain" description="FHA" evidence="8">
    <location>
        <begin position="216"/>
        <end position="261"/>
    </location>
</feature>
<accession>A0A1Y2AY55</accession>
<evidence type="ECO:0000256" key="5">
    <source>
        <dbReference type="ARBA" id="ARBA00023242"/>
    </source>
</evidence>
<comment type="subcellular location">
    <subcellularLocation>
        <location evidence="1 6">Nucleus</location>
    </subcellularLocation>
</comment>
<keyword evidence="5 6" id="KW-0539">Nucleus</keyword>
<evidence type="ECO:0000256" key="6">
    <source>
        <dbReference type="PROSITE-ProRule" id="PRU00089"/>
    </source>
</evidence>
<dbReference type="Gene3D" id="2.60.200.20">
    <property type="match status" value="1"/>
</dbReference>
<gene>
    <name evidence="10" type="ORF">BCR39DRAFT_506272</name>
</gene>
<evidence type="ECO:0000256" key="4">
    <source>
        <dbReference type="ARBA" id="ARBA00023163"/>
    </source>
</evidence>
<dbReference type="InterPro" id="IPR008984">
    <property type="entry name" value="SMAD_FHA_dom_sf"/>
</dbReference>
<dbReference type="PANTHER" id="PTHR45881:SF1">
    <property type="entry name" value="FORK HEAD PROTEIN HOMOLOG 2"/>
    <property type="match status" value="1"/>
</dbReference>
<sequence>ALPVDRSKTEPRSAYYKLQFGDEETGFSYYVQTTTVVIGRNCDRAAPPPAITSTPIPNIPPLEEEPLFPPPPSALDVFSPSQPPHTFDTPELEGINGVGVSPSGLASADVKLQSPNDHPADSATAETHDLTPHPSDEAVDPDLVNPQLLEEPDVKPQVVPDEAGLVSEESVVHGADSGNGSEPERIKSEEIQLDSFDFDALGAPPPPPAKSSAPVEHVDVDLGPLKSVSRNHAKISFVPDLGHFCLELMGRNGAWVNGAYFVKGATVPLTQGAQIQISTRIFSFILPPSPGGSPSYQSYALGDSPYEVEDLPYPYNLPAQDVRYNDFYGEGGPGPATAATMAARVPATFNAFAAGNGYGLGISGVGDGKWLQQWDSDEDSSENSDDSEEGSLEGEYEDDEDEEEDDEAEETLVRPKIKIRARPKGADEQSELSSAPGDPTEDLDSRGKKSGQGRRQSTAASVQDVDGDSRQKVGGKRPTKQTGKHPTKKGSKTITEEDSGTMSATDDAQNGSAKTRKTKGINGDSPPKKESKKKAKAVAAVTAALDEVVSEIPAPAVATLAAALAAAPPSPPKPAVARPLPPSAASAAVVRPPPGQPLPNGARPQQPLPLTAVRPPPHAVSPAVRSSPSTTPAPEIQRPFYVTELKETPGRPGHLIVEVPIPPSGSGPRPAPGPPIGLDGNPFIGPLQQKPNLTFANIIHRALVYLPRGRGTLGEVCNWIAGEWEWFRMNVDGGWQNSIRHNLSLNKAFLKVPRIPEDDPEYKGSVWILDPEEGPAFEEKQRRDAEKGQGKVKTAEPKRAKEPIRIDDRIKKPAEIHLADMSRPTIQQQRAQPPAVRPIARPNPAPAATPVPGRGVNAKGALQPKTKVAVVVQSITPAMRAKSVIATTDADGKPLPFVCDGTTLVLETGTFGHLTKDILDKLTLLGAASAVDVLSAWVDNKNKTKSAPKPSQGTASTTTTTTTSATTTTTNGATGAVGSKPIVAGGQGQAVRPPATQPLAPRPLHPTINKPTSTVPPAPPLPATGAVIRPTTTTTITTSTALPAKPPMQRNLPGPAPPGATLTKVISMIAEVANAKGDVNTVGPHASALLMYIRKVGVDIDLRVAERIWATGKVPNPLPERKKPSPSPPTPGLVKSLPPVPTSIGAGGQNQIKSGPTTSNGLKRKLDDAGPQNEDLKKPKLEAGGA</sequence>
<evidence type="ECO:0000259" key="9">
    <source>
        <dbReference type="PROSITE" id="PS50039"/>
    </source>
</evidence>
<organism evidence="10 11">
    <name type="scientific">Naematelia encephala</name>
    <dbReference type="NCBI Taxonomy" id="71784"/>
    <lineage>
        <taxon>Eukaryota</taxon>
        <taxon>Fungi</taxon>
        <taxon>Dikarya</taxon>
        <taxon>Basidiomycota</taxon>
        <taxon>Agaricomycotina</taxon>
        <taxon>Tremellomycetes</taxon>
        <taxon>Tremellales</taxon>
        <taxon>Naemateliaceae</taxon>
        <taxon>Naematelia</taxon>
    </lineage>
</organism>
<feature type="region of interest" description="Disordered" evidence="7">
    <location>
        <begin position="564"/>
        <end position="636"/>
    </location>
</feature>
<feature type="non-terminal residue" evidence="10">
    <location>
        <position position="1"/>
    </location>
</feature>
<dbReference type="PROSITE" id="PS50039">
    <property type="entry name" value="FORK_HEAD_3"/>
    <property type="match status" value="1"/>
</dbReference>
<dbReference type="SUPFAM" id="SSF49879">
    <property type="entry name" value="SMAD/FHA domain"/>
    <property type="match status" value="1"/>
</dbReference>
<feature type="region of interest" description="Disordered" evidence="7">
    <location>
        <begin position="942"/>
        <end position="1059"/>
    </location>
</feature>